<dbReference type="Gene3D" id="2.170.120.40">
    <property type="entry name" value="YbbR-like domain"/>
    <property type="match status" value="1"/>
</dbReference>
<keyword evidence="2" id="KW-1185">Reference proteome</keyword>
<comment type="caution">
    <text evidence="1">The sequence shown here is derived from an EMBL/GenBank/DDBJ whole genome shotgun (WGS) entry which is preliminary data.</text>
</comment>
<dbReference type="Gene3D" id="2.170.120.30">
    <property type="match status" value="1"/>
</dbReference>
<dbReference type="PANTHER" id="PTHR37804">
    <property type="entry name" value="CDAA REGULATORY PROTEIN CDAR"/>
    <property type="match status" value="1"/>
</dbReference>
<gene>
    <name evidence="1" type="ORF">VRU49_07350</name>
</gene>
<reference evidence="1 2" key="1">
    <citation type="submission" date="2024-01" db="EMBL/GenBank/DDBJ databases">
        <title>Pedobacter sp. nov., isolated from oil-contaminated soil.</title>
        <authorList>
            <person name="Le N.T.T."/>
        </authorList>
    </citation>
    <scope>NUCLEOTIDE SEQUENCE [LARGE SCALE GENOMIC DNA]</scope>
    <source>
        <strain evidence="1 2">VNH31</strain>
    </source>
</reference>
<sequence length="315" mass="36737">MSFLNLSKLKRKRITVVITCLLIAILGWLLLALNNQYTYSVKTIMLYKNFPQNRAFHPLQSDTVDLLVKGTGWELIFEKFRIKPESVDIDLAKLNRQDFLVFSNQLPEINKMINSTQKVVGADPDTLYFNFTKSYLRKIPIRLQRQLIYKNQFGQSADIELKPAYVNIRGPLEILDSLKFWVTDTLKLDNIDKKTVLTVKLKNNAVKNVMVFPTTTQVTIPVEEFTEKIIEVPIKVYNNNAFHDVNIYPRKAFITLKVPFSKYHKIDADRIVASVDLNDWKYKKHRQLTVRVLKIPDFCELVNIDPIKVDFLIEK</sequence>
<dbReference type="InterPro" id="IPR053154">
    <property type="entry name" value="c-di-AMP_regulator"/>
</dbReference>
<organism evidence="1 2">
    <name type="scientific">Pedobacter flavus</name>
    <dbReference type="NCBI Taxonomy" id="3113906"/>
    <lineage>
        <taxon>Bacteria</taxon>
        <taxon>Pseudomonadati</taxon>
        <taxon>Bacteroidota</taxon>
        <taxon>Sphingobacteriia</taxon>
        <taxon>Sphingobacteriales</taxon>
        <taxon>Sphingobacteriaceae</taxon>
        <taxon>Pedobacter</taxon>
    </lineage>
</organism>
<dbReference type="Proteomes" id="UP001337681">
    <property type="component" value="Unassembled WGS sequence"/>
</dbReference>
<proteinExistence type="predicted"/>
<evidence type="ECO:0000313" key="2">
    <source>
        <dbReference type="Proteomes" id="UP001337681"/>
    </source>
</evidence>
<accession>A0ABU7H1N5</accession>
<dbReference type="PANTHER" id="PTHR37804:SF1">
    <property type="entry name" value="CDAA REGULATORY PROTEIN CDAR"/>
    <property type="match status" value="1"/>
</dbReference>
<evidence type="ECO:0000313" key="1">
    <source>
        <dbReference type="EMBL" id="MEE1885232.1"/>
    </source>
</evidence>
<protein>
    <submittedName>
        <fullName evidence="1">YbbR-like domain-containing protein</fullName>
    </submittedName>
</protein>
<name>A0ABU7H1N5_9SPHI</name>
<dbReference type="RefSeq" id="WP_330146132.1">
    <property type="nucleotide sequence ID" value="NZ_JAZDQU010000002.1"/>
</dbReference>
<dbReference type="EMBL" id="JAZDQU010000002">
    <property type="protein sequence ID" value="MEE1885232.1"/>
    <property type="molecule type" value="Genomic_DNA"/>
</dbReference>